<dbReference type="InterPro" id="IPR006474">
    <property type="entry name" value="Helicase_Cas3_CRISPR-ass_core"/>
</dbReference>
<evidence type="ECO:0000256" key="7">
    <source>
        <dbReference type="ARBA" id="ARBA00022806"/>
    </source>
</evidence>
<evidence type="ECO:0000256" key="8">
    <source>
        <dbReference type="ARBA" id="ARBA00022840"/>
    </source>
</evidence>
<dbReference type="Pfam" id="PF00270">
    <property type="entry name" value="DEAD"/>
    <property type="match status" value="1"/>
</dbReference>
<keyword evidence="8" id="KW-0067">ATP-binding</keyword>
<dbReference type="PROSITE" id="PS51192">
    <property type="entry name" value="HELICASE_ATP_BIND_1"/>
    <property type="match status" value="1"/>
</dbReference>
<evidence type="ECO:0000256" key="3">
    <source>
        <dbReference type="ARBA" id="ARBA00022722"/>
    </source>
</evidence>
<dbReference type="InterPro" id="IPR001650">
    <property type="entry name" value="Helicase_C-like"/>
</dbReference>
<comment type="similarity">
    <text evidence="1">In the N-terminal section; belongs to the CRISPR-associated nuclease Cas3-HD family.</text>
</comment>
<keyword evidence="9" id="KW-0051">Antiviral defense</keyword>
<comment type="similarity">
    <text evidence="10">Belongs to the DEAD box helicase family.</text>
</comment>
<evidence type="ECO:0000256" key="4">
    <source>
        <dbReference type="ARBA" id="ARBA00022723"/>
    </source>
</evidence>
<evidence type="ECO:0000259" key="12">
    <source>
        <dbReference type="PROSITE" id="PS51643"/>
    </source>
</evidence>
<evidence type="ECO:0000256" key="5">
    <source>
        <dbReference type="ARBA" id="ARBA00022741"/>
    </source>
</evidence>
<dbReference type="GO" id="GO:0003676">
    <property type="term" value="F:nucleic acid binding"/>
    <property type="evidence" value="ECO:0007669"/>
    <property type="project" value="InterPro"/>
</dbReference>
<organism evidence="13 14">
    <name type="scientific">Finegoldia magna</name>
    <name type="common">Peptostreptococcus magnus</name>
    <dbReference type="NCBI Taxonomy" id="1260"/>
    <lineage>
        <taxon>Bacteria</taxon>
        <taxon>Bacillati</taxon>
        <taxon>Bacillota</taxon>
        <taxon>Tissierellia</taxon>
        <taxon>Tissierellales</taxon>
        <taxon>Peptoniphilaceae</taxon>
        <taxon>Finegoldia</taxon>
    </lineage>
</organism>
<dbReference type="AlphaFoldDB" id="A0A233VW29"/>
<feature type="domain" description="Helicase ATP-binding" evidence="11">
    <location>
        <begin position="226"/>
        <end position="414"/>
    </location>
</feature>
<feature type="domain" description="HD Cas3-type" evidence="12">
    <location>
        <begin position="17"/>
        <end position="195"/>
    </location>
</feature>
<dbReference type="InterPro" id="IPR038257">
    <property type="entry name" value="CRISPR-assoc_Cas3_HD_sf"/>
</dbReference>
<dbReference type="GO" id="GO:0005829">
    <property type="term" value="C:cytosol"/>
    <property type="evidence" value="ECO:0007669"/>
    <property type="project" value="TreeGrafter"/>
</dbReference>
<dbReference type="SUPFAM" id="SSF52540">
    <property type="entry name" value="P-loop containing nucleoside triphosphate hydrolases"/>
    <property type="match status" value="1"/>
</dbReference>
<dbReference type="SMART" id="SM00490">
    <property type="entry name" value="HELICc"/>
    <property type="match status" value="1"/>
</dbReference>
<keyword evidence="4" id="KW-0479">Metal-binding</keyword>
<dbReference type="GO" id="GO:0003724">
    <property type="term" value="F:RNA helicase activity"/>
    <property type="evidence" value="ECO:0007669"/>
    <property type="project" value="TreeGrafter"/>
</dbReference>
<comment type="caution">
    <text evidence="13">The sequence shown here is derived from an EMBL/GenBank/DDBJ whole genome shotgun (WGS) entry which is preliminary data.</text>
</comment>
<proteinExistence type="inferred from homology"/>
<dbReference type="Pfam" id="PF18019">
    <property type="entry name" value="Cas3_HD"/>
    <property type="match status" value="1"/>
</dbReference>
<evidence type="ECO:0008006" key="15">
    <source>
        <dbReference type="Google" id="ProtNLM"/>
    </source>
</evidence>
<comment type="similarity">
    <text evidence="2">In the central section; belongs to the CRISPR-associated helicase Cas3 family.</text>
</comment>
<evidence type="ECO:0000256" key="10">
    <source>
        <dbReference type="ARBA" id="ARBA00038437"/>
    </source>
</evidence>
<dbReference type="InterPro" id="IPR006483">
    <property type="entry name" value="CRISPR-assoc_Cas3_HD"/>
</dbReference>
<evidence type="ECO:0000256" key="9">
    <source>
        <dbReference type="ARBA" id="ARBA00023118"/>
    </source>
</evidence>
<evidence type="ECO:0000256" key="6">
    <source>
        <dbReference type="ARBA" id="ARBA00022801"/>
    </source>
</evidence>
<accession>A0A233VW29</accession>
<dbReference type="PANTHER" id="PTHR47959:SF16">
    <property type="entry name" value="CRISPR-ASSOCIATED NUCLEASE_HELICASE CAS3-RELATED"/>
    <property type="match status" value="1"/>
</dbReference>
<dbReference type="PANTHER" id="PTHR47959">
    <property type="entry name" value="ATP-DEPENDENT RNA HELICASE RHLE-RELATED"/>
    <property type="match status" value="1"/>
</dbReference>
<dbReference type="EMBL" id="NDYI01000024">
    <property type="protein sequence ID" value="OXZ36612.1"/>
    <property type="molecule type" value="Genomic_DNA"/>
</dbReference>
<dbReference type="InterPro" id="IPR050079">
    <property type="entry name" value="DEAD_box_RNA_helicase"/>
</dbReference>
<dbReference type="GO" id="GO:0005524">
    <property type="term" value="F:ATP binding"/>
    <property type="evidence" value="ECO:0007669"/>
    <property type="project" value="UniProtKB-KW"/>
</dbReference>
<dbReference type="Gene3D" id="1.10.3210.30">
    <property type="match status" value="1"/>
</dbReference>
<name>A0A233VW29_FINMA</name>
<dbReference type="InterPro" id="IPR027417">
    <property type="entry name" value="P-loop_NTPase"/>
</dbReference>
<dbReference type="SUPFAM" id="SSF109604">
    <property type="entry name" value="HD-domain/PDEase-like"/>
    <property type="match status" value="1"/>
</dbReference>
<evidence type="ECO:0000313" key="13">
    <source>
        <dbReference type="EMBL" id="OXZ36612.1"/>
    </source>
</evidence>
<dbReference type="GO" id="GO:0016787">
    <property type="term" value="F:hydrolase activity"/>
    <property type="evidence" value="ECO:0007669"/>
    <property type="project" value="UniProtKB-KW"/>
</dbReference>
<dbReference type="Gene3D" id="3.40.50.300">
    <property type="entry name" value="P-loop containing nucleotide triphosphate hydrolases"/>
    <property type="match status" value="2"/>
</dbReference>
<evidence type="ECO:0000256" key="2">
    <source>
        <dbReference type="ARBA" id="ARBA00009046"/>
    </source>
</evidence>
<keyword evidence="3" id="KW-0540">Nuclease</keyword>
<dbReference type="GO" id="GO:0004518">
    <property type="term" value="F:nuclease activity"/>
    <property type="evidence" value="ECO:0007669"/>
    <property type="project" value="UniProtKB-KW"/>
</dbReference>
<dbReference type="GO" id="GO:0046872">
    <property type="term" value="F:metal ion binding"/>
    <property type="evidence" value="ECO:0007669"/>
    <property type="project" value="UniProtKB-KW"/>
</dbReference>
<reference evidence="14" key="1">
    <citation type="submission" date="2017-04" db="EMBL/GenBank/DDBJ databases">
        <title>Finegoldia magna isolated from orthopedic joint implant-associated infections.</title>
        <authorList>
            <person name="Bjorklund S."/>
            <person name="Bruggemann H."/>
            <person name="Jensen A."/>
            <person name="Hellmark B."/>
            <person name="Soderquist B."/>
        </authorList>
    </citation>
    <scope>NUCLEOTIDE SEQUENCE [LARGE SCALE GENOMIC DNA]</scope>
    <source>
        <strain evidence="14">08T492</strain>
    </source>
</reference>
<dbReference type="InterPro" id="IPR011545">
    <property type="entry name" value="DEAD/DEAH_box_helicase_dom"/>
</dbReference>
<evidence type="ECO:0000313" key="14">
    <source>
        <dbReference type="Proteomes" id="UP000215361"/>
    </source>
</evidence>
<dbReference type="InterPro" id="IPR054712">
    <property type="entry name" value="Cas3-like_dom"/>
</dbReference>
<keyword evidence="5" id="KW-0547">Nucleotide-binding</keyword>
<gene>
    <name evidence="13" type="ORF">B9N56_08130</name>
</gene>
<dbReference type="Pfam" id="PF22590">
    <property type="entry name" value="Cas3-like_C_2"/>
    <property type="match status" value="1"/>
</dbReference>
<dbReference type="SMART" id="SM00487">
    <property type="entry name" value="DEXDc"/>
    <property type="match status" value="1"/>
</dbReference>
<evidence type="ECO:0000259" key="11">
    <source>
        <dbReference type="PROSITE" id="PS51192"/>
    </source>
</evidence>
<dbReference type="NCBIfam" id="TIGR01587">
    <property type="entry name" value="cas3_core"/>
    <property type="match status" value="1"/>
</dbReference>
<dbReference type="GO" id="GO:0051607">
    <property type="term" value="P:defense response to virus"/>
    <property type="evidence" value="ECO:0007669"/>
    <property type="project" value="UniProtKB-KW"/>
</dbReference>
<dbReference type="InterPro" id="IPR014001">
    <property type="entry name" value="Helicase_ATP-bd"/>
</dbReference>
<sequence length="775" mass="90486">MNDIEDALIKEIYSNSLAKPDETLYEHTKLLLDNFEILKNLGYLNSNVNDIEEILYLSCLYHDMGKINPTFQKRLKNKNKFDKNVEVEHNILSTFLVNYFLDDKSGRKNNLIRCAILNHHNYIENFTYLDAEFNEELIEKNLLEINDKFLHLDSENIEEMMDKTLDFQNIHEMKQIQKTYEYIIIKGLLNKCDYAASAHMKCEIKNDFLLNSLESLKYNWRDIQQFCIENRNDNLVIVGSTGLGKTEASLLWGADNKIFYVLPLRTAINAMYERIKNLVKNDYDKKVAVLHGQTDSVYLKELNNDLSVKNENEKFYEYFKNTKKLAMPITVATPDQLFDSVFKYNGYEFKMATFSYSKIIIDEIQAYSPDILAYTIYAIRLINDLGGKVAIFTATLAPFVKNLLTQKSSITSEYKFKDFEYKYESFLSENKRHSIKIVEKELDSEYVEEILNKPENIRTCLIVRNTIKSAQELYNQLNNDLDCSKYEVNLLHSKFTVEDRKQKEVEILKDGNPKNVNDKIKVWISTQIVEASLDIDFDIMFTELSELLGLFQRFGRVYRKRTLESDIPNIYVFTEISEKQISSPYNSYGFIDQTLHNLSKTALKEKGDGIITEEEKMNMINRYFTTEKLKDSDYIKKFNQVFNKIQSLSPGKMELSDVKKEFRNIVSFKAMPINIYNSSNIAKLIEKINNCYGDMIALDGEQRNAEKLKLIKLQDKLSDKTLNVNISDINPKNFFTAANEKIYITEKFYDNKYGLLKDELVDKFDLQSNSGGIFI</sequence>
<evidence type="ECO:0000256" key="1">
    <source>
        <dbReference type="ARBA" id="ARBA00006847"/>
    </source>
</evidence>
<protein>
    <recommendedName>
        <fullName evidence="15">CRISPR-associated helicase/endonuclease Cas3</fullName>
    </recommendedName>
</protein>
<keyword evidence="6" id="KW-0378">Hydrolase</keyword>
<dbReference type="NCBIfam" id="TIGR01596">
    <property type="entry name" value="cas3_HD"/>
    <property type="match status" value="1"/>
</dbReference>
<dbReference type="RefSeq" id="WP_094203004.1">
    <property type="nucleotide sequence ID" value="NZ_NDYI01000024.1"/>
</dbReference>
<dbReference type="CDD" id="cd09641">
    <property type="entry name" value="Cas3''_I"/>
    <property type="match status" value="1"/>
</dbReference>
<keyword evidence="7" id="KW-0347">Helicase</keyword>
<dbReference type="PROSITE" id="PS51643">
    <property type="entry name" value="HD_CAS3"/>
    <property type="match status" value="1"/>
</dbReference>
<dbReference type="Proteomes" id="UP000215361">
    <property type="component" value="Unassembled WGS sequence"/>
</dbReference>